<evidence type="ECO:0000313" key="2">
    <source>
        <dbReference type="EMBL" id="WOB07753.1"/>
    </source>
</evidence>
<evidence type="ECO:0000256" key="1">
    <source>
        <dbReference type="SAM" id="Phobius"/>
    </source>
</evidence>
<proteinExistence type="predicted"/>
<reference evidence="2 3" key="1">
    <citation type="submission" date="2023-10" db="EMBL/GenBank/DDBJ databases">
        <title>Bacteria for the degradation of biodegradable plastic PBAT(Polybutylene adipate terephthalate).</title>
        <authorList>
            <person name="Weon H.-Y."/>
            <person name="Yeon J."/>
        </authorList>
    </citation>
    <scope>NUCLEOTIDE SEQUENCE [LARGE SCALE GENOMIC DNA]</scope>
    <source>
        <strain evidence="2 3">SBD 7-3</strain>
    </source>
</reference>
<keyword evidence="1" id="KW-0472">Membrane</keyword>
<feature type="transmembrane region" description="Helical" evidence="1">
    <location>
        <begin position="70"/>
        <end position="89"/>
    </location>
</feature>
<feature type="transmembrane region" description="Helical" evidence="1">
    <location>
        <begin position="12"/>
        <end position="29"/>
    </location>
</feature>
<name>A0ABZ0CY00_9BURK</name>
<protein>
    <submittedName>
        <fullName evidence="2">DUF2938 domain-containing protein</fullName>
    </submittedName>
</protein>
<gene>
    <name evidence="2" type="ORF">RXV79_22950</name>
</gene>
<organism evidence="2 3">
    <name type="scientific">Piscinibacter gummiphilus</name>
    <dbReference type="NCBI Taxonomy" id="946333"/>
    <lineage>
        <taxon>Bacteria</taxon>
        <taxon>Pseudomonadati</taxon>
        <taxon>Pseudomonadota</taxon>
        <taxon>Betaproteobacteria</taxon>
        <taxon>Burkholderiales</taxon>
        <taxon>Sphaerotilaceae</taxon>
        <taxon>Piscinibacter</taxon>
    </lineage>
</organism>
<dbReference type="InterPro" id="IPR021329">
    <property type="entry name" value="DUF2938"/>
</dbReference>
<dbReference type="Proteomes" id="UP001303946">
    <property type="component" value="Chromosome"/>
</dbReference>
<dbReference type="RefSeq" id="WP_316700408.1">
    <property type="nucleotide sequence ID" value="NZ_CP136336.1"/>
</dbReference>
<dbReference type="Pfam" id="PF11158">
    <property type="entry name" value="DUF2938"/>
    <property type="match status" value="1"/>
</dbReference>
<dbReference type="EMBL" id="CP136336">
    <property type="protein sequence ID" value="WOB07753.1"/>
    <property type="molecule type" value="Genomic_DNA"/>
</dbReference>
<keyword evidence="1" id="KW-0812">Transmembrane</keyword>
<keyword evidence="1" id="KW-1133">Transmembrane helix</keyword>
<evidence type="ECO:0000313" key="3">
    <source>
        <dbReference type="Proteomes" id="UP001303946"/>
    </source>
</evidence>
<accession>A0ABZ0CY00</accession>
<feature type="transmembrane region" description="Helical" evidence="1">
    <location>
        <begin position="101"/>
        <end position="123"/>
    </location>
</feature>
<sequence length="165" mass="17450">MNPLLHDTARIALVGLGATAVMDVWLWGLKRLGVPSLSFALVGRWVGHVAQGRWWHDGIAKSAPVRHEAALGWAVHYGVGLAFAALLVAMSGTAWLHQPTLWPALAFGVVTVAMPLLVMQPAMGAGIASSKTAAPLKNCLKSFATHTVFGVGLFVTAVLIERTLP</sequence>
<keyword evidence="3" id="KW-1185">Reference proteome</keyword>
<feature type="transmembrane region" description="Helical" evidence="1">
    <location>
        <begin position="143"/>
        <end position="160"/>
    </location>
</feature>